<keyword evidence="2" id="KW-1185">Reference proteome</keyword>
<protein>
    <submittedName>
        <fullName evidence="1">Uncharacterized protein</fullName>
    </submittedName>
</protein>
<evidence type="ECO:0000313" key="1">
    <source>
        <dbReference type="EMBL" id="KAH7680593.1"/>
    </source>
</evidence>
<comment type="caution">
    <text evidence="1">The sequence shown here is derived from an EMBL/GenBank/DDBJ whole genome shotgun (WGS) entry which is preliminary data.</text>
</comment>
<gene>
    <name evidence="1" type="ORF">IHE45_05G002700</name>
</gene>
<dbReference type="Proteomes" id="UP000827976">
    <property type="component" value="Chromosome 5"/>
</dbReference>
<evidence type="ECO:0000313" key="2">
    <source>
        <dbReference type="Proteomes" id="UP000827976"/>
    </source>
</evidence>
<accession>A0ACB7VZK2</accession>
<organism evidence="1 2">
    <name type="scientific">Dioscorea alata</name>
    <name type="common">Purple yam</name>
    <dbReference type="NCBI Taxonomy" id="55571"/>
    <lineage>
        <taxon>Eukaryota</taxon>
        <taxon>Viridiplantae</taxon>
        <taxon>Streptophyta</taxon>
        <taxon>Embryophyta</taxon>
        <taxon>Tracheophyta</taxon>
        <taxon>Spermatophyta</taxon>
        <taxon>Magnoliopsida</taxon>
        <taxon>Liliopsida</taxon>
        <taxon>Dioscoreales</taxon>
        <taxon>Dioscoreaceae</taxon>
        <taxon>Dioscorea</taxon>
    </lineage>
</organism>
<dbReference type="EMBL" id="CM037015">
    <property type="protein sequence ID" value="KAH7680593.1"/>
    <property type="molecule type" value="Genomic_DNA"/>
</dbReference>
<reference evidence="2" key="1">
    <citation type="journal article" date="2022" name="Nat. Commun.">
        <title>Chromosome evolution and the genetic basis of agronomically important traits in greater yam.</title>
        <authorList>
            <person name="Bredeson J.V."/>
            <person name="Lyons J.B."/>
            <person name="Oniyinde I.O."/>
            <person name="Okereke N.R."/>
            <person name="Kolade O."/>
            <person name="Nnabue I."/>
            <person name="Nwadili C.O."/>
            <person name="Hribova E."/>
            <person name="Parker M."/>
            <person name="Nwogha J."/>
            <person name="Shu S."/>
            <person name="Carlson J."/>
            <person name="Kariba R."/>
            <person name="Muthemba S."/>
            <person name="Knop K."/>
            <person name="Barton G.J."/>
            <person name="Sherwood A.V."/>
            <person name="Lopez-Montes A."/>
            <person name="Asiedu R."/>
            <person name="Jamnadass R."/>
            <person name="Muchugi A."/>
            <person name="Goodstein D."/>
            <person name="Egesi C.N."/>
            <person name="Featherston J."/>
            <person name="Asfaw A."/>
            <person name="Simpson G.G."/>
            <person name="Dolezel J."/>
            <person name="Hendre P.S."/>
            <person name="Van Deynze A."/>
            <person name="Kumar P.L."/>
            <person name="Obidiegwu J.E."/>
            <person name="Bhattacharjee R."/>
            <person name="Rokhsar D.S."/>
        </authorList>
    </citation>
    <scope>NUCLEOTIDE SEQUENCE [LARGE SCALE GENOMIC DNA]</scope>
    <source>
        <strain evidence="2">cv. TDa95/00328</strain>
    </source>
</reference>
<sequence length="242" mass="27985">MSYGRQQQYGSYEGRYGARNYPPRRPWENMKEENNKEVPQYQHQRPQANHWGHNNPSRPSHQTRNNEHEPKEKEEEKATATAAYGYKPPSRDCYEASGSASTYNYYRTGGAEKTKGDDGKRESNSYSNLNDAKASKDKHREVQDVYPRGRPTLAHQAYQPYNNADEEDEDDEEEETGEDLVNQLLTLSPRGRHVIPRKAGEPRNGNTKIVVEDLHVFMGDNEIETFQWNNHRRDRGKGSNAK</sequence>
<name>A0ACB7VZK2_DIOAL</name>
<proteinExistence type="predicted"/>